<dbReference type="InterPro" id="IPR042070">
    <property type="entry name" value="PucR_C-HTH_sf"/>
</dbReference>
<dbReference type="Pfam" id="PF17853">
    <property type="entry name" value="GGDEF_2"/>
    <property type="match status" value="1"/>
</dbReference>
<proteinExistence type="predicted"/>
<dbReference type="InterPro" id="IPR041522">
    <property type="entry name" value="CdaR_GGDEF"/>
</dbReference>
<dbReference type="Pfam" id="PF14361">
    <property type="entry name" value="RsbRD_N"/>
    <property type="match status" value="1"/>
</dbReference>
<feature type="domain" description="RsbT co-antagonist protein RsbRD N-terminal" evidence="1">
    <location>
        <begin position="51"/>
        <end position="188"/>
    </location>
</feature>
<feature type="domain" description="CdaR GGDEF-like" evidence="2">
    <location>
        <begin position="200"/>
        <end position="318"/>
    </location>
</feature>
<dbReference type="AlphaFoldDB" id="A0A1A6BLV4"/>
<comment type="caution">
    <text evidence="3">The sequence shown here is derived from an EMBL/GenBank/DDBJ whole genome shotgun (WGS) entry which is preliminary data.</text>
</comment>
<dbReference type="InterPro" id="IPR025751">
    <property type="entry name" value="RsbRD_N_dom"/>
</dbReference>
<dbReference type="EMBL" id="MAEM01000082">
    <property type="protein sequence ID" value="OBS03337.1"/>
    <property type="molecule type" value="Genomic_DNA"/>
</dbReference>
<name>A0A1A6BLV4_MYCGO</name>
<evidence type="ECO:0000313" key="4">
    <source>
        <dbReference type="Proteomes" id="UP000093757"/>
    </source>
</evidence>
<evidence type="ECO:0000313" key="3">
    <source>
        <dbReference type="EMBL" id="OBS03337.1"/>
    </source>
</evidence>
<protein>
    <submittedName>
        <fullName evidence="3">Uncharacterized protein</fullName>
    </submittedName>
</protein>
<dbReference type="PANTHER" id="PTHR33744">
    <property type="entry name" value="CARBOHYDRATE DIACID REGULATOR"/>
    <property type="match status" value="1"/>
</dbReference>
<accession>A0A1A6BLV4</accession>
<dbReference type="PANTHER" id="PTHR33744:SF1">
    <property type="entry name" value="DNA-BINDING TRANSCRIPTIONAL ACTIVATOR ADER"/>
    <property type="match status" value="1"/>
</dbReference>
<evidence type="ECO:0000259" key="1">
    <source>
        <dbReference type="Pfam" id="PF14361"/>
    </source>
</evidence>
<organism evidence="3 4">
    <name type="scientific">Mycobacterium gordonae</name>
    <dbReference type="NCBI Taxonomy" id="1778"/>
    <lineage>
        <taxon>Bacteria</taxon>
        <taxon>Bacillati</taxon>
        <taxon>Actinomycetota</taxon>
        <taxon>Actinomycetes</taxon>
        <taxon>Mycobacteriales</taxon>
        <taxon>Mycobacteriaceae</taxon>
        <taxon>Mycobacterium</taxon>
    </lineage>
</organism>
<reference evidence="3 4" key="1">
    <citation type="submission" date="2016-06" db="EMBL/GenBank/DDBJ databases">
        <authorList>
            <person name="Kjaerup R.B."/>
            <person name="Dalgaard T.S."/>
            <person name="Juul-Madsen H.R."/>
        </authorList>
    </citation>
    <scope>NUCLEOTIDE SEQUENCE [LARGE SCALE GENOMIC DNA]</scope>
    <source>
        <strain evidence="3 4">1245752.6</strain>
    </source>
</reference>
<dbReference type="InterPro" id="IPR051448">
    <property type="entry name" value="CdaR-like_regulators"/>
</dbReference>
<sequence length="443" mass="48480">MSTRSDACGSPRASHLRCPHVTGNAAVDHVHRCVVAVASSLQQQVSQISLAICRALVAEIPDLCGTDRTFEMLDAGVATNLETIFQALMHDIPLDESTVPPVAVEYSRRLARDGVPVNTLVRAYRLGQRHMTETVFTELRTLQMEPTTQLAVIEAITGFVFEYVDWVSGHLVGAYEREHVQWQENQHTIRAMRVRDLLGDDADVAVDTASAAIDYPLHAQHLALIVWHEADDALAQLQRFVHGLAAAVNTSGQPLFAAADRTTAWVWLPFSVPPGEIAARVREYSATSPETLNIAMGAAGFGVQGFRRSHRQARRAQAAALARDQRPGAPSRVLVAATDRTVMATALLGAGIDEVRGWVADVLGDLACDTEDDAVLRETLRVFLHRGSTREAAARELNVGFNGLRCRVERAVARRGRPIDDRTDVELALFVCQWRGSAVLRPV</sequence>
<gene>
    <name evidence="3" type="ORF">A9W98_10145</name>
</gene>
<dbReference type="Proteomes" id="UP000093757">
    <property type="component" value="Unassembled WGS sequence"/>
</dbReference>
<evidence type="ECO:0000259" key="2">
    <source>
        <dbReference type="Pfam" id="PF17853"/>
    </source>
</evidence>
<dbReference type="Gene3D" id="1.10.10.2840">
    <property type="entry name" value="PucR C-terminal helix-turn-helix domain"/>
    <property type="match status" value="1"/>
</dbReference>